<dbReference type="EMBL" id="BMKB01000001">
    <property type="protein sequence ID" value="GGA41820.1"/>
    <property type="molecule type" value="Genomic_DNA"/>
</dbReference>
<name>A0A916VVR4_9HYPH</name>
<evidence type="ECO:0000259" key="1">
    <source>
        <dbReference type="PROSITE" id="PS51708"/>
    </source>
</evidence>
<dbReference type="InterPro" id="IPR007899">
    <property type="entry name" value="CHAD_dom"/>
</dbReference>
<organism evidence="2 3">
    <name type="scientific">Pelagibacterium lentulum</name>
    <dbReference type="NCBI Taxonomy" id="2029865"/>
    <lineage>
        <taxon>Bacteria</taxon>
        <taxon>Pseudomonadati</taxon>
        <taxon>Pseudomonadota</taxon>
        <taxon>Alphaproteobacteria</taxon>
        <taxon>Hyphomicrobiales</taxon>
        <taxon>Devosiaceae</taxon>
        <taxon>Pelagibacterium</taxon>
    </lineage>
</organism>
<evidence type="ECO:0000313" key="3">
    <source>
        <dbReference type="Proteomes" id="UP000596977"/>
    </source>
</evidence>
<keyword evidence="3" id="KW-1185">Reference proteome</keyword>
<dbReference type="RefSeq" id="WP_164735004.1">
    <property type="nucleotide sequence ID" value="NZ_BMKB01000001.1"/>
</dbReference>
<dbReference type="InterPro" id="IPR038186">
    <property type="entry name" value="CHAD_dom_sf"/>
</dbReference>
<dbReference type="PROSITE" id="PS51708">
    <property type="entry name" value="CHAD"/>
    <property type="match status" value="1"/>
</dbReference>
<sequence length="313" mass="34801">MPAIKLPYRLEPGEAPGSRFLAIARSLNDRIVEDIEGAEGDELESAYGARKKLKRMRAVFRLMRHVDPDAYDAENQRCRDAGRALGPFRDRDVEGRALDELVAHFAPALDEGLFDHLRERLAARRASEALADSGIRAALNFARAHAHLTRATLSALNWQKIDAKPIVKSVVGDYKKARKLQAKVAAHRIHEDAHQMRKYIKYHWLHVRLLRPVWPGDYRHYQAQLRSIVDDLGALQDIEVLAGALAPINLSQSETRLLHALIEARSKALLDSAIQGTAIALDAKPKQLGFALEDALSGFIAAVNEQEQGAIAS</sequence>
<dbReference type="Pfam" id="PF05235">
    <property type="entry name" value="CHAD"/>
    <property type="match status" value="1"/>
</dbReference>
<feature type="domain" description="CHAD" evidence="1">
    <location>
        <begin position="13"/>
        <end position="286"/>
    </location>
</feature>
<dbReference type="Proteomes" id="UP000596977">
    <property type="component" value="Unassembled WGS sequence"/>
</dbReference>
<reference evidence="2 3" key="1">
    <citation type="journal article" date="2014" name="Int. J. Syst. Evol. Microbiol.">
        <title>Complete genome sequence of Corynebacterium casei LMG S-19264T (=DSM 44701T), isolated from a smear-ripened cheese.</title>
        <authorList>
            <consortium name="US DOE Joint Genome Institute (JGI-PGF)"/>
            <person name="Walter F."/>
            <person name="Albersmeier A."/>
            <person name="Kalinowski J."/>
            <person name="Ruckert C."/>
        </authorList>
    </citation>
    <scope>NUCLEOTIDE SEQUENCE [LARGE SCALE GENOMIC DNA]</scope>
    <source>
        <strain evidence="2 3">CGMCC 1.15896</strain>
    </source>
</reference>
<comment type="caution">
    <text evidence="2">The sequence shown here is derived from an EMBL/GenBank/DDBJ whole genome shotgun (WGS) entry which is preliminary data.</text>
</comment>
<proteinExistence type="predicted"/>
<dbReference type="PANTHER" id="PTHR39339:SF1">
    <property type="entry name" value="CHAD DOMAIN-CONTAINING PROTEIN"/>
    <property type="match status" value="1"/>
</dbReference>
<accession>A0A916VVR4</accession>
<dbReference type="Gene3D" id="1.40.20.10">
    <property type="entry name" value="CHAD domain"/>
    <property type="match status" value="1"/>
</dbReference>
<dbReference type="SMART" id="SM00880">
    <property type="entry name" value="CHAD"/>
    <property type="match status" value="1"/>
</dbReference>
<dbReference type="AlphaFoldDB" id="A0A916VVR4"/>
<dbReference type="PANTHER" id="PTHR39339">
    <property type="entry name" value="SLR1444 PROTEIN"/>
    <property type="match status" value="1"/>
</dbReference>
<gene>
    <name evidence="2" type="ORF">GCM10011499_09340</name>
</gene>
<protein>
    <recommendedName>
        <fullName evidence="1">CHAD domain-containing protein</fullName>
    </recommendedName>
</protein>
<evidence type="ECO:0000313" key="2">
    <source>
        <dbReference type="EMBL" id="GGA41820.1"/>
    </source>
</evidence>